<dbReference type="HOGENOM" id="CLU_031397_3_1_11"/>
<evidence type="ECO:0000313" key="13">
    <source>
        <dbReference type="EMBL" id="ACU54720.1"/>
    </source>
</evidence>
<dbReference type="Gene3D" id="3.90.870.10">
    <property type="entry name" value="DHBP synthase"/>
    <property type="match status" value="1"/>
</dbReference>
<evidence type="ECO:0000256" key="4">
    <source>
        <dbReference type="ARBA" id="ARBA00022490"/>
    </source>
</evidence>
<evidence type="ECO:0000256" key="5">
    <source>
        <dbReference type="ARBA" id="ARBA00022679"/>
    </source>
</evidence>
<dbReference type="GO" id="GO:0061710">
    <property type="term" value="F:L-threonylcarbamoyladenylate synthase"/>
    <property type="evidence" value="ECO:0007669"/>
    <property type="project" value="UniProtKB-EC"/>
</dbReference>
<dbReference type="Pfam" id="PF01300">
    <property type="entry name" value="Sua5_yciO_yrdC"/>
    <property type="match status" value="1"/>
</dbReference>
<dbReference type="EMBL" id="CP001631">
    <property type="protein sequence ID" value="ACU54720.1"/>
    <property type="molecule type" value="Genomic_DNA"/>
</dbReference>
<keyword evidence="14" id="KW-1185">Reference proteome</keyword>
<comment type="subcellular location">
    <subcellularLocation>
        <location evidence="1">Cytoplasm</location>
    </subcellularLocation>
</comment>
<keyword evidence="7" id="KW-0548">Nucleotidyltransferase</keyword>
<keyword evidence="8" id="KW-0547">Nucleotide-binding</keyword>
<evidence type="ECO:0000256" key="11">
    <source>
        <dbReference type="ARBA" id="ARBA00048366"/>
    </source>
</evidence>
<dbReference type="GO" id="GO:0000049">
    <property type="term" value="F:tRNA binding"/>
    <property type="evidence" value="ECO:0007669"/>
    <property type="project" value="TreeGrafter"/>
</dbReference>
<dbReference type="GO" id="GO:0008033">
    <property type="term" value="P:tRNA processing"/>
    <property type="evidence" value="ECO:0007669"/>
    <property type="project" value="UniProtKB-KW"/>
</dbReference>
<keyword evidence="5" id="KW-0808">Transferase</keyword>
<evidence type="ECO:0000256" key="9">
    <source>
        <dbReference type="ARBA" id="ARBA00022840"/>
    </source>
</evidence>
<evidence type="ECO:0000256" key="8">
    <source>
        <dbReference type="ARBA" id="ARBA00022741"/>
    </source>
</evidence>
<dbReference type="KEGG" id="afo:Afer_1806"/>
<evidence type="ECO:0000256" key="7">
    <source>
        <dbReference type="ARBA" id="ARBA00022695"/>
    </source>
</evidence>
<dbReference type="AlphaFoldDB" id="C7M172"/>
<dbReference type="PANTHER" id="PTHR17490:SF16">
    <property type="entry name" value="THREONYLCARBAMOYL-AMP SYNTHASE"/>
    <property type="match status" value="1"/>
</dbReference>
<dbReference type="EC" id="2.7.7.87" evidence="3"/>
<evidence type="ECO:0000259" key="12">
    <source>
        <dbReference type="PROSITE" id="PS51163"/>
    </source>
</evidence>
<evidence type="ECO:0000256" key="2">
    <source>
        <dbReference type="ARBA" id="ARBA00007663"/>
    </source>
</evidence>
<dbReference type="GO" id="GO:0005737">
    <property type="term" value="C:cytoplasm"/>
    <property type="evidence" value="ECO:0007669"/>
    <property type="project" value="UniProtKB-SubCell"/>
</dbReference>
<dbReference type="RefSeq" id="WP_015799197.1">
    <property type="nucleotide sequence ID" value="NC_013124.1"/>
</dbReference>
<proteinExistence type="inferred from homology"/>
<dbReference type="STRING" id="525909.Afer_1806"/>
<dbReference type="GO" id="GO:0003725">
    <property type="term" value="F:double-stranded RNA binding"/>
    <property type="evidence" value="ECO:0007669"/>
    <property type="project" value="InterPro"/>
</dbReference>
<dbReference type="Proteomes" id="UP000000771">
    <property type="component" value="Chromosome"/>
</dbReference>
<dbReference type="PANTHER" id="PTHR17490">
    <property type="entry name" value="SUA5"/>
    <property type="match status" value="1"/>
</dbReference>
<protein>
    <recommendedName>
        <fullName evidence="10">L-threonylcarbamoyladenylate synthase</fullName>
        <ecNumber evidence="3">2.7.7.87</ecNumber>
    </recommendedName>
    <alternativeName>
        <fullName evidence="10">L-threonylcarbamoyladenylate synthase</fullName>
    </alternativeName>
</protein>
<dbReference type="PROSITE" id="PS51163">
    <property type="entry name" value="YRDC"/>
    <property type="match status" value="1"/>
</dbReference>
<dbReference type="InterPro" id="IPR017945">
    <property type="entry name" value="DHBP_synth_RibB-like_a/b_dom"/>
</dbReference>
<dbReference type="OrthoDB" id="9814580at2"/>
<dbReference type="GO" id="GO:0006450">
    <property type="term" value="P:regulation of translational fidelity"/>
    <property type="evidence" value="ECO:0007669"/>
    <property type="project" value="TreeGrafter"/>
</dbReference>
<dbReference type="InterPro" id="IPR050156">
    <property type="entry name" value="TC-AMP_synthase_SUA5"/>
</dbReference>
<gene>
    <name evidence="13" type="ordered locus">Afer_1806</name>
</gene>
<keyword evidence="6" id="KW-0819">tRNA processing</keyword>
<reference evidence="13 14" key="1">
    <citation type="journal article" date="2009" name="Stand. Genomic Sci.">
        <title>Complete genome sequence of Acidimicrobium ferrooxidans type strain (ICP).</title>
        <authorList>
            <person name="Clum A."/>
            <person name="Nolan M."/>
            <person name="Lang E."/>
            <person name="Glavina Del Rio T."/>
            <person name="Tice H."/>
            <person name="Copeland A."/>
            <person name="Cheng J.F."/>
            <person name="Lucas S."/>
            <person name="Chen F."/>
            <person name="Bruce D."/>
            <person name="Goodwin L."/>
            <person name="Pitluck S."/>
            <person name="Ivanova N."/>
            <person name="Mavrommatis K."/>
            <person name="Mikhailova N."/>
            <person name="Pati A."/>
            <person name="Chen A."/>
            <person name="Palaniappan K."/>
            <person name="Goker M."/>
            <person name="Spring S."/>
            <person name="Land M."/>
            <person name="Hauser L."/>
            <person name="Chang Y.J."/>
            <person name="Jeffries C.C."/>
            <person name="Chain P."/>
            <person name="Bristow J."/>
            <person name="Eisen J.A."/>
            <person name="Markowitz V."/>
            <person name="Hugenholtz P."/>
            <person name="Kyrpides N.C."/>
            <person name="Klenk H.P."/>
            <person name="Lapidus A."/>
        </authorList>
    </citation>
    <scope>NUCLEOTIDE SEQUENCE [LARGE SCALE GENOMIC DNA]</scope>
    <source>
        <strain evidence="14">DSM 10331 / JCM 15462 / NBRC 103882 / ICP</strain>
    </source>
</reference>
<keyword evidence="4" id="KW-0963">Cytoplasm</keyword>
<evidence type="ECO:0000256" key="10">
    <source>
        <dbReference type="ARBA" id="ARBA00029774"/>
    </source>
</evidence>
<organism evidence="13 14">
    <name type="scientific">Acidimicrobium ferrooxidans (strain DSM 10331 / JCM 15462 / NBRC 103882 / ICP)</name>
    <dbReference type="NCBI Taxonomy" id="525909"/>
    <lineage>
        <taxon>Bacteria</taxon>
        <taxon>Bacillati</taxon>
        <taxon>Actinomycetota</taxon>
        <taxon>Acidimicrobiia</taxon>
        <taxon>Acidimicrobiales</taxon>
        <taxon>Acidimicrobiaceae</taxon>
        <taxon>Acidimicrobium</taxon>
    </lineage>
</organism>
<dbReference type="SUPFAM" id="SSF55821">
    <property type="entry name" value="YrdC/RibB"/>
    <property type="match status" value="1"/>
</dbReference>
<dbReference type="GO" id="GO:0005524">
    <property type="term" value="F:ATP binding"/>
    <property type="evidence" value="ECO:0007669"/>
    <property type="project" value="UniProtKB-KW"/>
</dbReference>
<keyword evidence="9" id="KW-0067">ATP-binding</keyword>
<evidence type="ECO:0000256" key="6">
    <source>
        <dbReference type="ARBA" id="ARBA00022694"/>
    </source>
</evidence>
<comment type="catalytic activity">
    <reaction evidence="11">
        <text>L-threonine + hydrogencarbonate + ATP = L-threonylcarbamoyladenylate + diphosphate + H2O</text>
        <dbReference type="Rhea" id="RHEA:36407"/>
        <dbReference type="ChEBI" id="CHEBI:15377"/>
        <dbReference type="ChEBI" id="CHEBI:17544"/>
        <dbReference type="ChEBI" id="CHEBI:30616"/>
        <dbReference type="ChEBI" id="CHEBI:33019"/>
        <dbReference type="ChEBI" id="CHEBI:57926"/>
        <dbReference type="ChEBI" id="CHEBI:73682"/>
        <dbReference type="EC" id="2.7.7.87"/>
    </reaction>
</comment>
<evidence type="ECO:0000256" key="1">
    <source>
        <dbReference type="ARBA" id="ARBA00004496"/>
    </source>
</evidence>
<accession>C7M172</accession>
<dbReference type="eggNOG" id="COG0009">
    <property type="taxonomic scope" value="Bacteria"/>
</dbReference>
<feature type="domain" description="YrdC-like" evidence="12">
    <location>
        <begin position="19"/>
        <end position="209"/>
    </location>
</feature>
<evidence type="ECO:0000256" key="3">
    <source>
        <dbReference type="ARBA" id="ARBA00012584"/>
    </source>
</evidence>
<dbReference type="InterPro" id="IPR006070">
    <property type="entry name" value="Sua5-like_dom"/>
</dbReference>
<evidence type="ECO:0000313" key="14">
    <source>
        <dbReference type="Proteomes" id="UP000000771"/>
    </source>
</evidence>
<comment type="similarity">
    <text evidence="2">Belongs to the SUA5 family.</text>
</comment>
<name>C7M172_ACIFD</name>
<sequence>MRLRELLGDQPAEPSLEGVEAFRRAATILDGGSVLLMPTDTVPGLVGSATSRRALERIAVLKGRSTTTPPPVLVGSIDEALAYAEPRRRSRLRALGALWPGPISAVVDAPTLADVVNPSGRSVALRVPDVEWLAELATGRPLAASSANWHGVATPSDVDTALADLVAHGSPVAGRLAGVLWAPGPSGRVASTIVDLTGPQVRVLRQGAVAPSDVEAVLGEPVEVR</sequence>